<organism evidence="1 2">
    <name type="scientific">Paenibacillus hodogayensis</name>
    <dbReference type="NCBI Taxonomy" id="279208"/>
    <lineage>
        <taxon>Bacteria</taxon>
        <taxon>Bacillati</taxon>
        <taxon>Bacillota</taxon>
        <taxon>Bacilli</taxon>
        <taxon>Bacillales</taxon>
        <taxon>Paenibacillaceae</taxon>
        <taxon>Paenibacillus</taxon>
    </lineage>
</organism>
<comment type="caution">
    <text evidence="1">The sequence shown here is derived from an EMBL/GenBank/DDBJ whole genome shotgun (WGS) entry which is preliminary data.</text>
</comment>
<reference evidence="1 2" key="1">
    <citation type="submission" date="2024-09" db="EMBL/GenBank/DDBJ databases">
        <authorList>
            <person name="Sun Q."/>
            <person name="Mori K."/>
        </authorList>
    </citation>
    <scope>NUCLEOTIDE SEQUENCE [LARGE SCALE GENOMIC DNA]</scope>
    <source>
        <strain evidence="1 2">JCM 12520</strain>
    </source>
</reference>
<name>A0ABV5VY50_9BACL</name>
<evidence type="ECO:0000313" key="1">
    <source>
        <dbReference type="EMBL" id="MFB9752993.1"/>
    </source>
</evidence>
<keyword evidence="2" id="KW-1185">Reference proteome</keyword>
<evidence type="ECO:0000313" key="2">
    <source>
        <dbReference type="Proteomes" id="UP001589619"/>
    </source>
</evidence>
<dbReference type="RefSeq" id="WP_344902671.1">
    <property type="nucleotide sequence ID" value="NZ_BAAAYO010000001.1"/>
</dbReference>
<gene>
    <name evidence="1" type="ORF">ACFFNY_15620</name>
</gene>
<accession>A0ABV5VY50</accession>
<proteinExistence type="predicted"/>
<dbReference type="EMBL" id="JBHMAG010000012">
    <property type="protein sequence ID" value="MFB9752993.1"/>
    <property type="molecule type" value="Genomic_DNA"/>
</dbReference>
<protein>
    <submittedName>
        <fullName evidence="1">Uncharacterized protein</fullName>
    </submittedName>
</protein>
<dbReference type="Proteomes" id="UP001589619">
    <property type="component" value="Unassembled WGS sequence"/>
</dbReference>
<sequence>MSGLTVRPDLKTAGGEVTELLFDGRFVGVMTLVYREGGRLSGSIQLESKSLEARSKNEVVRAARAYVEHLTDALGADDCEVIVTCSSYERILAAGYHRGDTDSFADETELYDLQADGDGDDDGHLEDIDPEQSDTIEMYADPDEEPDIDLVVVGESRNRIEYHLYDGEQNWLGEAYVRISGASVYAEIDWRYEPDEEESEYAAELLVADFDPDEVDLFRIEMKLDGELLETIQLAHEDLLDEDEDEEADEADVVPLFSRERDYSVVLVRNDGDTLTYDLYEQSHGGLPIAQATVVVSQRELTGFIDFRDPESSADREYIGSLLMRELDKDEDCESLNLTMLVNNELIDEIWYETEYFH</sequence>